<feature type="transmembrane region" description="Helical" evidence="12">
    <location>
        <begin position="206"/>
        <end position="227"/>
    </location>
</feature>
<keyword evidence="6" id="KW-0630">Potassium</keyword>
<feature type="domain" description="Cation/H+ exchanger transmembrane" evidence="13">
    <location>
        <begin position="93"/>
        <end position="470"/>
    </location>
</feature>
<proteinExistence type="inferred from homology"/>
<comment type="function">
    <text evidence="11">May operate as a cation/H(+) antiporter.</text>
</comment>
<dbReference type="GO" id="GO:0012505">
    <property type="term" value="C:endomembrane system"/>
    <property type="evidence" value="ECO:0007669"/>
    <property type="project" value="TreeGrafter"/>
</dbReference>
<protein>
    <recommendedName>
        <fullName evidence="18">Cation/H+ exchanger domain-containing protein</fullName>
    </recommendedName>
</protein>
<comment type="subcellular location">
    <subcellularLocation>
        <location evidence="1">Membrane</location>
        <topology evidence="1">Multi-pass membrane protein</topology>
    </subcellularLocation>
</comment>
<name>A0AAW1XWJ3_RUBAR</name>
<evidence type="ECO:0000256" key="4">
    <source>
        <dbReference type="ARBA" id="ARBA00022538"/>
    </source>
</evidence>
<dbReference type="AlphaFoldDB" id="A0AAW1XWJ3"/>
<dbReference type="Pfam" id="PF23256">
    <property type="entry name" value="CHX17_2nd"/>
    <property type="match status" value="1"/>
</dbReference>
<dbReference type="EMBL" id="JBEDUW010000003">
    <property type="protein sequence ID" value="KAK9940893.1"/>
    <property type="molecule type" value="Genomic_DNA"/>
</dbReference>
<dbReference type="InterPro" id="IPR038770">
    <property type="entry name" value="Na+/solute_symporter_sf"/>
</dbReference>
<dbReference type="GO" id="GO:0006813">
    <property type="term" value="P:potassium ion transport"/>
    <property type="evidence" value="ECO:0007669"/>
    <property type="project" value="UniProtKB-KW"/>
</dbReference>
<feature type="transmembrane region" description="Helical" evidence="12">
    <location>
        <begin position="144"/>
        <end position="162"/>
    </location>
</feature>
<feature type="domain" description="Cation/H(+) antiporter central" evidence="14">
    <location>
        <begin position="533"/>
        <end position="660"/>
    </location>
</feature>
<evidence type="ECO:0000256" key="8">
    <source>
        <dbReference type="ARBA" id="ARBA00023065"/>
    </source>
</evidence>
<dbReference type="Pfam" id="PF00999">
    <property type="entry name" value="Na_H_Exchanger"/>
    <property type="match status" value="1"/>
</dbReference>
<feature type="transmembrane region" description="Helical" evidence="12">
    <location>
        <begin position="239"/>
        <end position="259"/>
    </location>
</feature>
<dbReference type="InterPro" id="IPR057291">
    <property type="entry name" value="CHX17_2nd"/>
</dbReference>
<feature type="domain" description="Cation/H(+) antiporter C-terminal" evidence="15">
    <location>
        <begin position="675"/>
        <end position="819"/>
    </location>
</feature>
<evidence type="ECO:0000256" key="12">
    <source>
        <dbReference type="SAM" id="Phobius"/>
    </source>
</evidence>
<keyword evidence="3" id="KW-0050">Antiport</keyword>
<evidence type="ECO:0000256" key="5">
    <source>
        <dbReference type="ARBA" id="ARBA00022692"/>
    </source>
</evidence>
<evidence type="ECO:0008006" key="18">
    <source>
        <dbReference type="Google" id="ProtNLM"/>
    </source>
</evidence>
<gene>
    <name evidence="16" type="ORF">M0R45_017527</name>
</gene>
<evidence type="ECO:0000313" key="16">
    <source>
        <dbReference type="EMBL" id="KAK9940893.1"/>
    </source>
</evidence>
<dbReference type="Proteomes" id="UP001457282">
    <property type="component" value="Unassembled WGS sequence"/>
</dbReference>
<evidence type="ECO:0000256" key="6">
    <source>
        <dbReference type="ARBA" id="ARBA00022958"/>
    </source>
</evidence>
<dbReference type="GO" id="GO:0016020">
    <property type="term" value="C:membrane"/>
    <property type="evidence" value="ECO:0007669"/>
    <property type="project" value="UniProtKB-SubCell"/>
</dbReference>
<dbReference type="Gene3D" id="1.20.1530.20">
    <property type="match status" value="1"/>
</dbReference>
<evidence type="ECO:0000259" key="13">
    <source>
        <dbReference type="Pfam" id="PF00999"/>
    </source>
</evidence>
<dbReference type="GO" id="GO:0006885">
    <property type="term" value="P:regulation of pH"/>
    <property type="evidence" value="ECO:0007669"/>
    <property type="project" value="TreeGrafter"/>
</dbReference>
<evidence type="ECO:0000256" key="7">
    <source>
        <dbReference type="ARBA" id="ARBA00022989"/>
    </source>
</evidence>
<evidence type="ECO:0000259" key="15">
    <source>
        <dbReference type="Pfam" id="PF23259"/>
    </source>
</evidence>
<feature type="transmembrane region" description="Helical" evidence="12">
    <location>
        <begin position="174"/>
        <end position="194"/>
    </location>
</feature>
<dbReference type="FunFam" id="1.20.1530.20:FF:000022">
    <property type="entry name" value="Cation/H(+) antiporter 24"/>
    <property type="match status" value="1"/>
</dbReference>
<comment type="caution">
    <text evidence="16">The sequence shown here is derived from an EMBL/GenBank/DDBJ whole genome shotgun (WGS) entry which is preliminary data.</text>
</comment>
<evidence type="ECO:0000256" key="10">
    <source>
        <dbReference type="ARBA" id="ARBA00038341"/>
    </source>
</evidence>
<evidence type="ECO:0000256" key="11">
    <source>
        <dbReference type="ARBA" id="ARBA00054890"/>
    </source>
</evidence>
<dbReference type="InterPro" id="IPR050794">
    <property type="entry name" value="CPA2_transporter"/>
</dbReference>
<keyword evidence="2" id="KW-0813">Transport</keyword>
<feature type="transmembrane region" description="Helical" evidence="12">
    <location>
        <begin position="78"/>
        <end position="95"/>
    </location>
</feature>
<dbReference type="Pfam" id="PF23259">
    <property type="entry name" value="CHX17_C"/>
    <property type="match status" value="1"/>
</dbReference>
<keyword evidence="9 12" id="KW-0472">Membrane</keyword>
<evidence type="ECO:0000256" key="9">
    <source>
        <dbReference type="ARBA" id="ARBA00023136"/>
    </source>
</evidence>
<dbReference type="PANTHER" id="PTHR32468">
    <property type="entry name" value="CATION/H + ANTIPORTER"/>
    <property type="match status" value="1"/>
</dbReference>
<feature type="transmembrane region" description="Helical" evidence="12">
    <location>
        <begin position="311"/>
        <end position="334"/>
    </location>
</feature>
<feature type="transmembrane region" description="Helical" evidence="12">
    <location>
        <begin position="271"/>
        <end position="290"/>
    </location>
</feature>
<accession>A0AAW1XWJ3</accession>
<dbReference type="GO" id="GO:1902600">
    <property type="term" value="P:proton transmembrane transport"/>
    <property type="evidence" value="ECO:0007669"/>
    <property type="project" value="InterPro"/>
</dbReference>
<feature type="transmembrane region" description="Helical" evidence="12">
    <location>
        <begin position="107"/>
        <end position="124"/>
    </location>
</feature>
<dbReference type="PANTHER" id="PTHR32468:SF109">
    <property type="entry name" value="CATION_H(+) ANTIPORTER 24-RELATED"/>
    <property type="match status" value="1"/>
</dbReference>
<feature type="transmembrane region" description="Helical" evidence="12">
    <location>
        <begin position="365"/>
        <end position="388"/>
    </location>
</feature>
<keyword evidence="8" id="KW-0406">Ion transport</keyword>
<dbReference type="InterPro" id="IPR057290">
    <property type="entry name" value="CHX17_C"/>
</dbReference>
<keyword evidence="7 12" id="KW-1133">Transmembrane helix</keyword>
<organism evidence="16 17">
    <name type="scientific">Rubus argutus</name>
    <name type="common">Southern blackberry</name>
    <dbReference type="NCBI Taxonomy" id="59490"/>
    <lineage>
        <taxon>Eukaryota</taxon>
        <taxon>Viridiplantae</taxon>
        <taxon>Streptophyta</taxon>
        <taxon>Embryophyta</taxon>
        <taxon>Tracheophyta</taxon>
        <taxon>Spermatophyta</taxon>
        <taxon>Magnoliopsida</taxon>
        <taxon>eudicotyledons</taxon>
        <taxon>Gunneridae</taxon>
        <taxon>Pentapetalae</taxon>
        <taxon>rosids</taxon>
        <taxon>fabids</taxon>
        <taxon>Rosales</taxon>
        <taxon>Rosaceae</taxon>
        <taxon>Rosoideae</taxon>
        <taxon>Rosoideae incertae sedis</taxon>
        <taxon>Rubus</taxon>
    </lineage>
</organism>
<feature type="transmembrane region" description="Helical" evidence="12">
    <location>
        <begin position="395"/>
        <end position="418"/>
    </location>
</feature>
<reference evidence="16 17" key="1">
    <citation type="journal article" date="2023" name="G3 (Bethesda)">
        <title>A chromosome-length genome assembly and annotation of blackberry (Rubus argutus, cv. 'Hillquist').</title>
        <authorList>
            <person name="Bruna T."/>
            <person name="Aryal R."/>
            <person name="Dudchenko O."/>
            <person name="Sargent D.J."/>
            <person name="Mead D."/>
            <person name="Buti M."/>
            <person name="Cavallini A."/>
            <person name="Hytonen T."/>
            <person name="Andres J."/>
            <person name="Pham M."/>
            <person name="Weisz D."/>
            <person name="Mascagni F."/>
            <person name="Usai G."/>
            <person name="Natali L."/>
            <person name="Bassil N."/>
            <person name="Fernandez G.E."/>
            <person name="Lomsadze A."/>
            <person name="Armour M."/>
            <person name="Olukolu B."/>
            <person name="Poorten T."/>
            <person name="Britton C."/>
            <person name="Davik J."/>
            <person name="Ashrafi H."/>
            <person name="Aiden E.L."/>
            <person name="Borodovsky M."/>
            <person name="Worthington M."/>
        </authorList>
    </citation>
    <scope>NUCLEOTIDE SEQUENCE [LARGE SCALE GENOMIC DNA]</scope>
    <source>
        <strain evidence="16">PI 553951</strain>
    </source>
</reference>
<evidence type="ECO:0000256" key="1">
    <source>
        <dbReference type="ARBA" id="ARBA00004141"/>
    </source>
</evidence>
<keyword evidence="17" id="KW-1185">Reference proteome</keyword>
<evidence type="ECO:0000259" key="14">
    <source>
        <dbReference type="Pfam" id="PF23256"/>
    </source>
</evidence>
<keyword evidence="5 12" id="KW-0812">Transmembrane</keyword>
<evidence type="ECO:0000313" key="17">
    <source>
        <dbReference type="Proteomes" id="UP001457282"/>
    </source>
</evidence>
<evidence type="ECO:0000256" key="3">
    <source>
        <dbReference type="ARBA" id="ARBA00022449"/>
    </source>
</evidence>
<dbReference type="GO" id="GO:0015297">
    <property type="term" value="F:antiporter activity"/>
    <property type="evidence" value="ECO:0007669"/>
    <property type="project" value="UniProtKB-KW"/>
</dbReference>
<comment type="similarity">
    <text evidence="10">Belongs to the monovalent cation:proton antiporter 2 (CPA2) transporter (TC 2.A.37) family. CHX (TC 2.A.37.4) subfamily.</text>
</comment>
<feature type="transmembrane region" description="Helical" evidence="12">
    <location>
        <begin position="457"/>
        <end position="477"/>
    </location>
</feature>
<keyword evidence="4" id="KW-0633">Potassium transport</keyword>
<dbReference type="InterPro" id="IPR006153">
    <property type="entry name" value="Cation/H_exchanger_TM"/>
</dbReference>
<evidence type="ECO:0000256" key="2">
    <source>
        <dbReference type="ARBA" id="ARBA00022448"/>
    </source>
</evidence>
<sequence length="841" mass="92574">MVREFPHYRPPAPEPRAWDQNYSNVFQASVKAQAAAGGNESKNDFNNVYPPGLISCRATGTSHPLALYVGDNPLKTPFTVLLLEIFLVIIATRIVRHLLKPLRQPRIVSEIIGGIFIGPSILGRSKKFTTVVFPENSQFVIRNIGIMGFMYFLFLSGVKMDFSVVAKTKKKQLTIAFVGVLVPLIMGASVGLIFRKSMDKELAKLSSIGAVSSTLSLPLFPVISPILKELNLLSSEIGRLALAISVISDAFGISAMIAFEAAKQGEGKPIAVLWYLISLVLILAFTVVVVRKAMDKIIEYTPDGQPVDQAIVVAILLMVLVMGFFTDMFGVAIANGPFWLGLAIPDGPPLGSTLVEKSETVIMEVLMPFSFAVIGLLTDVSAMCLVGWDGVGPLFAMVVTCYLSKFIATFATSLYLEVPLRDSAVLSLVMSLRGQVELVLFLHWIDKKMVQIPGFTVLVLLITTVTALATPLISILYDPTRPYMVHKRRTIQNTPTTDAELRIILVIYDEDSTAALINLLEVTNPTTSTPFSIFAIRLIELIGRASPVFIDHQKQEDEADAKYAVSQTIHNALKLYQESKGDYVKLFNFTAIAPNRTMYQDICELALSKKATLIILPFHKECLDTLGGTLTEMVRHGVRNVNENILAHSPCSVAVLVDKGHLRHPLMAFRNSELHFAVLFLGGADAREALCLADRMVGNPNVSLTVIRFLSYNFEGDNEMEKKMDDGVVTWFWVKNERNDRVCYREVVVKNGAETVAAIQSLNDDTYDVWIMGRKQGINPVLLEGLSNWSENLELGIIGDYVSSYDFGGTASVLVVQQQILRGQGTSKGRIEKLTAGLNLC</sequence>